<proteinExistence type="predicted"/>
<dbReference type="RefSeq" id="WP_184867382.1">
    <property type="nucleotide sequence ID" value="NZ_BAAAWY010000098.1"/>
</dbReference>
<reference evidence="1 2" key="1">
    <citation type="submission" date="2020-08" db="EMBL/GenBank/DDBJ databases">
        <title>Sequencing the genomes of 1000 actinobacteria strains.</title>
        <authorList>
            <person name="Klenk H.-P."/>
        </authorList>
    </citation>
    <scope>NUCLEOTIDE SEQUENCE [LARGE SCALE GENOMIC DNA]</scope>
    <source>
        <strain evidence="1 2">DSM 43851</strain>
    </source>
</reference>
<dbReference type="AlphaFoldDB" id="A0A7W9NKF3"/>
<evidence type="ECO:0008006" key="3">
    <source>
        <dbReference type="Google" id="ProtNLM"/>
    </source>
</evidence>
<dbReference type="Proteomes" id="UP000585638">
    <property type="component" value="Unassembled WGS sequence"/>
</dbReference>
<dbReference type="InterPro" id="IPR029032">
    <property type="entry name" value="AhpD-like"/>
</dbReference>
<comment type="caution">
    <text evidence="1">The sequence shown here is derived from an EMBL/GenBank/DDBJ whole genome shotgun (WGS) entry which is preliminary data.</text>
</comment>
<accession>A0A7W9NKF3</accession>
<gene>
    <name evidence="1" type="ORF">BJ998_006810</name>
</gene>
<protein>
    <recommendedName>
        <fullName evidence="3">Carboxymuconolactone decarboxylase family protein</fullName>
    </recommendedName>
</protein>
<organism evidence="1 2">
    <name type="scientific">Kutzneria kofuensis</name>
    <dbReference type="NCBI Taxonomy" id="103725"/>
    <lineage>
        <taxon>Bacteria</taxon>
        <taxon>Bacillati</taxon>
        <taxon>Actinomycetota</taxon>
        <taxon>Actinomycetes</taxon>
        <taxon>Pseudonocardiales</taxon>
        <taxon>Pseudonocardiaceae</taxon>
        <taxon>Kutzneria</taxon>
    </lineage>
</organism>
<name>A0A7W9NKF3_9PSEU</name>
<dbReference type="Gene3D" id="1.20.1290.10">
    <property type="entry name" value="AhpD-like"/>
    <property type="match status" value="1"/>
</dbReference>
<evidence type="ECO:0000313" key="1">
    <source>
        <dbReference type="EMBL" id="MBB5895614.1"/>
    </source>
</evidence>
<keyword evidence="2" id="KW-1185">Reference proteome</keyword>
<sequence>MSTDTGARHHELAEALRTAVANDAGVTDAALRTAVSARAADGPPIAEPYNTLAREIGAASYRVTDAEVDAVRQAAGTDKAAFEIIMSACVGAGLARWDAAARIIEEASDASA</sequence>
<dbReference type="EMBL" id="JACHIR010000001">
    <property type="protein sequence ID" value="MBB5895614.1"/>
    <property type="molecule type" value="Genomic_DNA"/>
</dbReference>
<evidence type="ECO:0000313" key="2">
    <source>
        <dbReference type="Proteomes" id="UP000585638"/>
    </source>
</evidence>